<gene>
    <name evidence="1" type="ORF">UFOVP434_45</name>
</gene>
<protein>
    <submittedName>
        <fullName evidence="1">Uncharacterized protein</fullName>
    </submittedName>
</protein>
<dbReference type="EMBL" id="LR796415">
    <property type="protein sequence ID" value="CAB4142863.1"/>
    <property type="molecule type" value="Genomic_DNA"/>
</dbReference>
<name>A0A6J5MC41_9CAUD</name>
<sequence>MPELFANNAQTTIIAPMTAAQTTVQVASNDGFPAVTTASGNFFYSVIDAEIVKVTDNSTVIWIIERGNQATIPATHAANTVVSCVITKQTMVDIQAAASTGGSPSLVGLYSALPAAGETGRIYYPTDRIYTYRDNGTSWDAFYLNRPVTPPPSESTFGTWINQGSATATDVGGTIVLDLPTSASNNLRGKVKAYSAPKTIEMGYLYQGNITNFFSGGIMIGSAGATLLQVGTATSSGNITVGSSKYNSPTSYNSGYAITPYTWFPMYPYYVLYQDDGVNRITSMSFDGGVTYTQVHSVVRTDFLTPTTVGFGFETINSGSKTRSIIFHWKET</sequence>
<accession>A0A6J5MC41</accession>
<evidence type="ECO:0000313" key="1">
    <source>
        <dbReference type="EMBL" id="CAB4142863.1"/>
    </source>
</evidence>
<reference evidence="1" key="1">
    <citation type="submission" date="2020-04" db="EMBL/GenBank/DDBJ databases">
        <authorList>
            <person name="Chiriac C."/>
            <person name="Salcher M."/>
            <person name="Ghai R."/>
            <person name="Kavagutti S V."/>
        </authorList>
    </citation>
    <scope>NUCLEOTIDE SEQUENCE</scope>
</reference>
<proteinExistence type="predicted"/>
<organism evidence="1">
    <name type="scientific">uncultured Caudovirales phage</name>
    <dbReference type="NCBI Taxonomy" id="2100421"/>
    <lineage>
        <taxon>Viruses</taxon>
        <taxon>Duplodnaviria</taxon>
        <taxon>Heunggongvirae</taxon>
        <taxon>Uroviricota</taxon>
        <taxon>Caudoviricetes</taxon>
        <taxon>Peduoviridae</taxon>
        <taxon>Maltschvirus</taxon>
        <taxon>Maltschvirus maltsch</taxon>
    </lineage>
</organism>